<evidence type="ECO:0000313" key="12">
    <source>
        <dbReference type="EMBL" id="PVZ93242.1"/>
    </source>
</evidence>
<evidence type="ECO:0000256" key="7">
    <source>
        <dbReference type="ARBA" id="ARBA00022989"/>
    </source>
</evidence>
<dbReference type="EMBL" id="QEOP01000005">
    <property type="protein sequence ID" value="PVZ93242.1"/>
    <property type="molecule type" value="Genomic_DNA"/>
</dbReference>
<dbReference type="OrthoDB" id="3468954at2"/>
<comment type="function">
    <text evidence="9">Part of the binding-protein-dependent transport system for D-xylose. Probably responsible for the translocation of the substrate across the membrane.</text>
</comment>
<feature type="transmembrane region" description="Helical" evidence="11">
    <location>
        <begin position="31"/>
        <end position="51"/>
    </location>
</feature>
<dbReference type="GO" id="GO:0022857">
    <property type="term" value="F:transmembrane transporter activity"/>
    <property type="evidence" value="ECO:0007669"/>
    <property type="project" value="InterPro"/>
</dbReference>
<keyword evidence="4" id="KW-0997">Cell inner membrane</keyword>
<evidence type="ECO:0000256" key="2">
    <source>
        <dbReference type="ARBA" id="ARBA00022448"/>
    </source>
</evidence>
<feature type="transmembrane region" description="Helical" evidence="11">
    <location>
        <begin position="138"/>
        <end position="156"/>
    </location>
</feature>
<keyword evidence="13" id="KW-1185">Reference proteome</keyword>
<evidence type="ECO:0000256" key="10">
    <source>
        <dbReference type="ARBA" id="ARBA00035686"/>
    </source>
</evidence>
<gene>
    <name evidence="12" type="ORF">DDQ50_16170</name>
</gene>
<proteinExistence type="predicted"/>
<dbReference type="GO" id="GO:0005886">
    <property type="term" value="C:plasma membrane"/>
    <property type="evidence" value="ECO:0007669"/>
    <property type="project" value="UniProtKB-SubCell"/>
</dbReference>
<comment type="subcellular location">
    <subcellularLocation>
        <location evidence="1">Cell membrane</location>
        <topology evidence="1">Multi-pass membrane protein</topology>
    </subcellularLocation>
</comment>
<keyword evidence="5" id="KW-0762">Sugar transport</keyword>
<evidence type="ECO:0000256" key="1">
    <source>
        <dbReference type="ARBA" id="ARBA00004651"/>
    </source>
</evidence>
<name>A0A2V1HNS8_9MICO</name>
<feature type="transmembrane region" description="Helical" evidence="11">
    <location>
        <begin position="334"/>
        <end position="364"/>
    </location>
</feature>
<evidence type="ECO:0000256" key="3">
    <source>
        <dbReference type="ARBA" id="ARBA00022475"/>
    </source>
</evidence>
<dbReference type="InterPro" id="IPR001851">
    <property type="entry name" value="ABC_transp_permease"/>
</dbReference>
<sequence length="405" mass="42657">MTLDDKQASVKTRPAYGFAPMILRDLRRNSMVVALVIVVALFSFLTDGTVVRDANISNLIAQNGYVLILAVGMVMVIIAGHIDLSVGSVAGFVGAAAGVMIAYWSIPWPIVIVLALAVGGLIGAWQGFWIAYVGVPSFIVTLAGMITFRGLTLVVLGRNNIGSFPEGYRALGNGFLTDLAGEYETDPVTVGVFVLAAAVIALAAVRSRKRRLRLNGADEPFAWFLTKLVIQLGALLFVGFALARYKGIPVILIIVVLIVIIYTVLTRRTAFGRHVYAIGGNRRAAELSGVKTKRADLLIFVNMGVLAALAGLVFTARLNLSNPSSGTGFELEAIAAAFVGGAAIQGGAGTVGGAVIGGVVIGLLNNGMSILGLGTEWQQTVKGLVLLAAVGFDFWNKRRLARSRA</sequence>
<evidence type="ECO:0000256" key="5">
    <source>
        <dbReference type="ARBA" id="ARBA00022597"/>
    </source>
</evidence>
<organism evidence="12 13">
    <name type="scientific">Amnibacterium flavum</name>
    <dbReference type="NCBI Taxonomy" id="2173173"/>
    <lineage>
        <taxon>Bacteria</taxon>
        <taxon>Bacillati</taxon>
        <taxon>Actinomycetota</taxon>
        <taxon>Actinomycetes</taxon>
        <taxon>Micrococcales</taxon>
        <taxon>Microbacteriaceae</taxon>
        <taxon>Amnibacterium</taxon>
    </lineage>
</organism>
<reference evidence="12 13" key="1">
    <citation type="submission" date="2018-05" db="EMBL/GenBank/DDBJ databases">
        <title>Amnibacterium sp. M8JJ-5, whole genome shotgun sequence.</title>
        <authorList>
            <person name="Tuo L."/>
        </authorList>
    </citation>
    <scope>NUCLEOTIDE SEQUENCE [LARGE SCALE GENOMIC DNA]</scope>
    <source>
        <strain evidence="12 13">M8JJ-5</strain>
    </source>
</reference>
<dbReference type="PANTHER" id="PTHR32196:SF32">
    <property type="entry name" value="XYLOSE TRANSPORT SYSTEM PERMEASE PROTEIN XYLH"/>
    <property type="match status" value="1"/>
</dbReference>
<feature type="transmembrane region" description="Helical" evidence="11">
    <location>
        <begin position="63"/>
        <end position="82"/>
    </location>
</feature>
<feature type="transmembrane region" description="Helical" evidence="11">
    <location>
        <begin position="188"/>
        <end position="205"/>
    </location>
</feature>
<keyword evidence="7 11" id="KW-1133">Transmembrane helix</keyword>
<evidence type="ECO:0000313" key="13">
    <source>
        <dbReference type="Proteomes" id="UP000244893"/>
    </source>
</evidence>
<dbReference type="Proteomes" id="UP000244893">
    <property type="component" value="Unassembled WGS sequence"/>
</dbReference>
<evidence type="ECO:0000256" key="9">
    <source>
        <dbReference type="ARBA" id="ARBA00035611"/>
    </source>
</evidence>
<dbReference type="AlphaFoldDB" id="A0A2V1HNS8"/>
<dbReference type="NCBIfam" id="NF040906">
    <property type="entry name" value="GguB"/>
    <property type="match status" value="1"/>
</dbReference>
<evidence type="ECO:0000256" key="11">
    <source>
        <dbReference type="SAM" id="Phobius"/>
    </source>
</evidence>
<keyword evidence="8 11" id="KW-0472">Membrane</keyword>
<evidence type="ECO:0000256" key="6">
    <source>
        <dbReference type="ARBA" id="ARBA00022692"/>
    </source>
</evidence>
<dbReference type="RefSeq" id="WP_116757837.1">
    <property type="nucleotide sequence ID" value="NZ_JBHUEX010000002.1"/>
</dbReference>
<evidence type="ECO:0000256" key="4">
    <source>
        <dbReference type="ARBA" id="ARBA00022519"/>
    </source>
</evidence>
<feature type="transmembrane region" description="Helical" evidence="11">
    <location>
        <begin position="297"/>
        <end position="314"/>
    </location>
</feature>
<dbReference type="CDD" id="cd06579">
    <property type="entry name" value="TM_PBP1_transp_AraH_like"/>
    <property type="match status" value="1"/>
</dbReference>
<keyword evidence="2" id="KW-0813">Transport</keyword>
<feature type="transmembrane region" description="Helical" evidence="11">
    <location>
        <begin position="248"/>
        <end position="265"/>
    </location>
</feature>
<dbReference type="Pfam" id="PF02653">
    <property type="entry name" value="BPD_transp_2"/>
    <property type="match status" value="1"/>
</dbReference>
<keyword evidence="6 11" id="KW-0812">Transmembrane</keyword>
<dbReference type="PANTHER" id="PTHR32196">
    <property type="entry name" value="ABC TRANSPORTER PERMEASE PROTEIN YPHD-RELATED-RELATED"/>
    <property type="match status" value="1"/>
</dbReference>
<feature type="transmembrane region" description="Helical" evidence="11">
    <location>
        <begin position="221"/>
        <end position="242"/>
    </location>
</feature>
<accession>A0A2V1HNS8</accession>
<protein>
    <recommendedName>
        <fullName evidence="10">Xylose transport system permease protein XylH</fullName>
    </recommendedName>
</protein>
<comment type="caution">
    <text evidence="12">The sequence shown here is derived from an EMBL/GenBank/DDBJ whole genome shotgun (WGS) entry which is preliminary data.</text>
</comment>
<evidence type="ECO:0000256" key="8">
    <source>
        <dbReference type="ARBA" id="ARBA00023136"/>
    </source>
</evidence>
<keyword evidence="3" id="KW-1003">Cell membrane</keyword>